<feature type="domain" description="EF-hand" evidence="18">
    <location>
        <begin position="356"/>
        <end position="391"/>
    </location>
</feature>
<name>A0AAU9K8W7_9CILI</name>
<dbReference type="Proteomes" id="UP001162131">
    <property type="component" value="Unassembled WGS sequence"/>
</dbReference>
<dbReference type="PROSITE" id="PS50011">
    <property type="entry name" value="PROTEIN_KINASE_DOM"/>
    <property type="match status" value="1"/>
</dbReference>
<feature type="domain" description="EF-hand" evidence="18">
    <location>
        <begin position="320"/>
        <end position="355"/>
    </location>
</feature>
<dbReference type="EMBL" id="CAJZBQ010000062">
    <property type="protein sequence ID" value="CAG9335437.1"/>
    <property type="molecule type" value="Genomic_DNA"/>
</dbReference>
<keyword evidence="6" id="KW-0479">Metal-binding</keyword>
<accession>A0AAU9K8W7</accession>
<dbReference type="PANTHER" id="PTHR24349">
    <property type="entry name" value="SERINE/THREONINE-PROTEIN KINASE"/>
    <property type="match status" value="1"/>
</dbReference>
<comment type="caution">
    <text evidence="19">The sequence shown here is derived from an EMBL/GenBank/DDBJ whole genome shotgun (WGS) entry which is preliminary data.</text>
</comment>
<feature type="binding site" evidence="15">
    <location>
        <position position="52"/>
    </location>
    <ligand>
        <name>ATP</name>
        <dbReference type="ChEBI" id="CHEBI:30616"/>
    </ligand>
</feature>
<evidence type="ECO:0000256" key="10">
    <source>
        <dbReference type="ARBA" id="ARBA00022837"/>
    </source>
</evidence>
<dbReference type="FunFam" id="3.30.200.20:FF:000315">
    <property type="entry name" value="Calcium-dependent protein kinase 3"/>
    <property type="match status" value="1"/>
</dbReference>
<keyword evidence="20" id="KW-1185">Reference proteome</keyword>
<dbReference type="Gene3D" id="1.10.238.10">
    <property type="entry name" value="EF-hand"/>
    <property type="match status" value="1"/>
</dbReference>
<evidence type="ECO:0000259" key="17">
    <source>
        <dbReference type="PROSITE" id="PS50011"/>
    </source>
</evidence>
<dbReference type="InterPro" id="IPR000719">
    <property type="entry name" value="Prot_kinase_dom"/>
</dbReference>
<evidence type="ECO:0000256" key="9">
    <source>
        <dbReference type="ARBA" id="ARBA00022777"/>
    </source>
</evidence>
<dbReference type="Pfam" id="PF13499">
    <property type="entry name" value="EF-hand_7"/>
    <property type="match status" value="2"/>
</dbReference>
<dbReference type="CDD" id="cd00051">
    <property type="entry name" value="EFh"/>
    <property type="match status" value="1"/>
</dbReference>
<gene>
    <name evidence="19" type="ORF">BSTOLATCC_MIC63910</name>
</gene>
<dbReference type="InterPro" id="IPR018247">
    <property type="entry name" value="EF_Hand_1_Ca_BS"/>
</dbReference>
<protein>
    <recommendedName>
        <fullName evidence="3">non-specific serine/threonine protein kinase</fullName>
        <ecNumber evidence="3">2.7.11.1</ecNumber>
    </recommendedName>
</protein>
<evidence type="ECO:0000256" key="16">
    <source>
        <dbReference type="RuleBase" id="RU000304"/>
    </source>
</evidence>
<keyword evidence="5" id="KW-0808">Transferase</keyword>
<comment type="subunit">
    <text evidence="2">Monomer.</text>
</comment>
<dbReference type="GO" id="GO:0004674">
    <property type="term" value="F:protein serine/threonine kinase activity"/>
    <property type="evidence" value="ECO:0007669"/>
    <property type="project" value="UniProtKB-KW"/>
</dbReference>
<keyword evidence="11 15" id="KW-0067">ATP-binding</keyword>
<dbReference type="Gene3D" id="1.10.510.10">
    <property type="entry name" value="Transferase(Phosphotransferase) domain 1"/>
    <property type="match status" value="1"/>
</dbReference>
<dbReference type="SUPFAM" id="SSF56112">
    <property type="entry name" value="Protein kinase-like (PK-like)"/>
    <property type="match status" value="1"/>
</dbReference>
<evidence type="ECO:0000256" key="3">
    <source>
        <dbReference type="ARBA" id="ARBA00012513"/>
    </source>
</evidence>
<evidence type="ECO:0000313" key="20">
    <source>
        <dbReference type="Proteomes" id="UP001162131"/>
    </source>
</evidence>
<evidence type="ECO:0000256" key="1">
    <source>
        <dbReference type="ARBA" id="ARBA00001946"/>
    </source>
</evidence>
<dbReference type="InterPro" id="IPR017441">
    <property type="entry name" value="Protein_kinase_ATP_BS"/>
</dbReference>
<dbReference type="FunFam" id="1.10.510.10:FF:000571">
    <property type="entry name" value="Maternal embryonic leucine zipper kinase"/>
    <property type="match status" value="1"/>
</dbReference>
<dbReference type="CDD" id="cd05117">
    <property type="entry name" value="STKc_CAMK"/>
    <property type="match status" value="1"/>
</dbReference>
<keyword evidence="4 16" id="KW-0723">Serine/threonine-protein kinase</keyword>
<reference evidence="19" key="1">
    <citation type="submission" date="2021-09" db="EMBL/GenBank/DDBJ databases">
        <authorList>
            <consortium name="AG Swart"/>
            <person name="Singh M."/>
            <person name="Singh A."/>
            <person name="Seah K."/>
            <person name="Emmerich C."/>
        </authorList>
    </citation>
    <scope>NUCLEOTIDE SEQUENCE</scope>
    <source>
        <strain evidence="19">ATCC30299</strain>
    </source>
</reference>
<evidence type="ECO:0000256" key="11">
    <source>
        <dbReference type="ARBA" id="ARBA00022840"/>
    </source>
</evidence>
<dbReference type="PROSITE" id="PS50222">
    <property type="entry name" value="EF_HAND_2"/>
    <property type="match status" value="4"/>
</dbReference>
<evidence type="ECO:0000256" key="5">
    <source>
        <dbReference type="ARBA" id="ARBA00022679"/>
    </source>
</evidence>
<dbReference type="InterPro" id="IPR002048">
    <property type="entry name" value="EF_hand_dom"/>
</dbReference>
<evidence type="ECO:0000256" key="4">
    <source>
        <dbReference type="ARBA" id="ARBA00022527"/>
    </source>
</evidence>
<evidence type="ECO:0000256" key="7">
    <source>
        <dbReference type="ARBA" id="ARBA00022737"/>
    </source>
</evidence>
<evidence type="ECO:0000313" key="19">
    <source>
        <dbReference type="EMBL" id="CAG9335437.1"/>
    </source>
</evidence>
<organism evidence="19 20">
    <name type="scientific">Blepharisma stoltei</name>
    <dbReference type="NCBI Taxonomy" id="1481888"/>
    <lineage>
        <taxon>Eukaryota</taxon>
        <taxon>Sar</taxon>
        <taxon>Alveolata</taxon>
        <taxon>Ciliophora</taxon>
        <taxon>Postciliodesmatophora</taxon>
        <taxon>Heterotrichea</taxon>
        <taxon>Heterotrichida</taxon>
        <taxon>Blepharismidae</taxon>
        <taxon>Blepharisma</taxon>
    </lineage>
</organism>
<keyword evidence="10" id="KW-0106">Calcium</keyword>
<comment type="catalytic activity">
    <reaction evidence="14">
        <text>L-seryl-[protein] + ATP = O-phospho-L-seryl-[protein] + ADP + H(+)</text>
        <dbReference type="Rhea" id="RHEA:17989"/>
        <dbReference type="Rhea" id="RHEA-COMP:9863"/>
        <dbReference type="Rhea" id="RHEA-COMP:11604"/>
        <dbReference type="ChEBI" id="CHEBI:15378"/>
        <dbReference type="ChEBI" id="CHEBI:29999"/>
        <dbReference type="ChEBI" id="CHEBI:30616"/>
        <dbReference type="ChEBI" id="CHEBI:83421"/>
        <dbReference type="ChEBI" id="CHEBI:456216"/>
        <dbReference type="EC" id="2.7.11.1"/>
    </reaction>
</comment>
<evidence type="ECO:0000256" key="15">
    <source>
        <dbReference type="PROSITE-ProRule" id="PRU10141"/>
    </source>
</evidence>
<dbReference type="InterPro" id="IPR008271">
    <property type="entry name" value="Ser/Thr_kinase_AS"/>
</dbReference>
<proteinExistence type="inferred from homology"/>
<sequence length="463" mass="52830">MDKLVIKKQWFITSQSADITSVYEFERELGSGAYGKVFLGREISTNIYRAIKVVQKNRVKDYDTFCNEIDILKHLDHPNIVNIIETYETNRLCYLVMELCQGGELFDRITAHRYLDEVQAAVIMRSLFSAIMYCHDHGVCHRDLKPENCVFVSNEQNSDLKVIDFGLAKVVDEYEVMHSLDGTPYYLAPEVIEGNYSKEVDCWSLGVILYIMLSGVPPFNGRNNEEVLMNVFNGNYSFRPKQFSKVSDMAKDLIARLLVKDPSIRITAKQAFTHPWIQNLASNQSIPLDPYVFNGIQLFSHAQKLKRVTLMLMASKLSEREIEVAKEAFKKIDMSGDGMITLNEMEQGMRSCGIRIDKASISSVFEILDSNQNGKIDYTEFIAACIFNQSFQDSGLLKTAFRYFDIDGSGYITIDELREVLTGGDISITVNPADLASMIREVDKNRDGRIDYMEFIEMMNRKG</sequence>
<comment type="catalytic activity">
    <reaction evidence="13">
        <text>L-threonyl-[protein] + ATP = O-phospho-L-threonyl-[protein] + ADP + H(+)</text>
        <dbReference type="Rhea" id="RHEA:46608"/>
        <dbReference type="Rhea" id="RHEA-COMP:11060"/>
        <dbReference type="Rhea" id="RHEA-COMP:11605"/>
        <dbReference type="ChEBI" id="CHEBI:15378"/>
        <dbReference type="ChEBI" id="CHEBI:30013"/>
        <dbReference type="ChEBI" id="CHEBI:30616"/>
        <dbReference type="ChEBI" id="CHEBI:61977"/>
        <dbReference type="ChEBI" id="CHEBI:456216"/>
        <dbReference type="EC" id="2.7.11.1"/>
    </reaction>
</comment>
<feature type="domain" description="EF-hand" evidence="18">
    <location>
        <begin position="430"/>
        <end position="463"/>
    </location>
</feature>
<dbReference type="SUPFAM" id="SSF47473">
    <property type="entry name" value="EF-hand"/>
    <property type="match status" value="1"/>
</dbReference>
<dbReference type="Gene3D" id="3.30.200.20">
    <property type="entry name" value="Phosphorylase Kinase, domain 1"/>
    <property type="match status" value="1"/>
</dbReference>
<evidence type="ECO:0000256" key="12">
    <source>
        <dbReference type="ARBA" id="ARBA00024334"/>
    </source>
</evidence>
<dbReference type="FunFam" id="1.10.238.10:FF:000003">
    <property type="entry name" value="Calmodulin A"/>
    <property type="match status" value="1"/>
</dbReference>
<dbReference type="GO" id="GO:0005509">
    <property type="term" value="F:calcium ion binding"/>
    <property type="evidence" value="ECO:0007669"/>
    <property type="project" value="InterPro"/>
</dbReference>
<feature type="domain" description="EF-hand" evidence="18">
    <location>
        <begin position="392"/>
        <end position="427"/>
    </location>
</feature>
<dbReference type="SMART" id="SM00220">
    <property type="entry name" value="S_TKc"/>
    <property type="match status" value="1"/>
</dbReference>
<comment type="similarity">
    <text evidence="12">Belongs to the protein kinase superfamily. Ser/Thr protein kinase family. CDPK subfamily.</text>
</comment>
<evidence type="ECO:0000256" key="14">
    <source>
        <dbReference type="ARBA" id="ARBA00048679"/>
    </source>
</evidence>
<dbReference type="Pfam" id="PF00069">
    <property type="entry name" value="Pkinase"/>
    <property type="match status" value="1"/>
</dbReference>
<feature type="domain" description="Protein kinase" evidence="17">
    <location>
        <begin position="23"/>
        <end position="277"/>
    </location>
</feature>
<evidence type="ECO:0000259" key="18">
    <source>
        <dbReference type="PROSITE" id="PS50222"/>
    </source>
</evidence>
<dbReference type="SMART" id="SM00054">
    <property type="entry name" value="EFh"/>
    <property type="match status" value="4"/>
</dbReference>
<evidence type="ECO:0000256" key="13">
    <source>
        <dbReference type="ARBA" id="ARBA00047899"/>
    </source>
</evidence>
<evidence type="ECO:0000256" key="8">
    <source>
        <dbReference type="ARBA" id="ARBA00022741"/>
    </source>
</evidence>
<dbReference type="PROSITE" id="PS00018">
    <property type="entry name" value="EF_HAND_1"/>
    <property type="match status" value="4"/>
</dbReference>
<dbReference type="PROSITE" id="PS00108">
    <property type="entry name" value="PROTEIN_KINASE_ST"/>
    <property type="match status" value="1"/>
</dbReference>
<evidence type="ECO:0000256" key="6">
    <source>
        <dbReference type="ARBA" id="ARBA00022723"/>
    </source>
</evidence>
<dbReference type="InterPro" id="IPR050205">
    <property type="entry name" value="CDPK_Ser/Thr_kinases"/>
</dbReference>
<dbReference type="AlphaFoldDB" id="A0AAU9K8W7"/>
<dbReference type="PROSITE" id="PS00107">
    <property type="entry name" value="PROTEIN_KINASE_ATP"/>
    <property type="match status" value="1"/>
</dbReference>
<keyword evidence="7" id="KW-0677">Repeat</keyword>
<dbReference type="PRINTS" id="PR00450">
    <property type="entry name" value="RECOVERIN"/>
</dbReference>
<dbReference type="InterPro" id="IPR011992">
    <property type="entry name" value="EF-hand-dom_pair"/>
</dbReference>
<keyword evidence="9" id="KW-0418">Kinase</keyword>
<dbReference type="InterPro" id="IPR011009">
    <property type="entry name" value="Kinase-like_dom_sf"/>
</dbReference>
<dbReference type="GO" id="GO:0005524">
    <property type="term" value="F:ATP binding"/>
    <property type="evidence" value="ECO:0007669"/>
    <property type="project" value="UniProtKB-UniRule"/>
</dbReference>
<dbReference type="EC" id="2.7.11.1" evidence="3"/>
<keyword evidence="8 15" id="KW-0547">Nucleotide-binding</keyword>
<comment type="cofactor">
    <cofactor evidence="1">
        <name>Mg(2+)</name>
        <dbReference type="ChEBI" id="CHEBI:18420"/>
    </cofactor>
</comment>
<evidence type="ECO:0000256" key="2">
    <source>
        <dbReference type="ARBA" id="ARBA00011245"/>
    </source>
</evidence>